<keyword evidence="1" id="KW-0812">Transmembrane</keyword>
<evidence type="ECO:0000256" key="1">
    <source>
        <dbReference type="SAM" id="Phobius"/>
    </source>
</evidence>
<accession>A0A4R6TNB4</accession>
<dbReference type="AlphaFoldDB" id="A0A4R6TNB4"/>
<dbReference type="Proteomes" id="UP000295468">
    <property type="component" value="Unassembled WGS sequence"/>
</dbReference>
<comment type="caution">
    <text evidence="2">The sequence shown here is derived from an EMBL/GenBank/DDBJ whole genome shotgun (WGS) entry which is preliminary data.</text>
</comment>
<keyword evidence="3" id="KW-1185">Reference proteome</keyword>
<gene>
    <name evidence="2" type="ORF">CLV82_0852</name>
</gene>
<evidence type="ECO:0000313" key="3">
    <source>
        <dbReference type="Proteomes" id="UP000295468"/>
    </source>
</evidence>
<keyword evidence="1" id="KW-1133">Transmembrane helix</keyword>
<reference evidence="2 3" key="1">
    <citation type="submission" date="2019-03" db="EMBL/GenBank/DDBJ databases">
        <title>Genomic Encyclopedia of Archaeal and Bacterial Type Strains, Phase II (KMG-II): from individual species to whole genera.</title>
        <authorList>
            <person name="Goeker M."/>
        </authorList>
    </citation>
    <scope>NUCLEOTIDE SEQUENCE [LARGE SCALE GENOMIC DNA]</scope>
    <source>
        <strain evidence="2 3">DSM 18435</strain>
    </source>
</reference>
<feature type="transmembrane region" description="Helical" evidence="1">
    <location>
        <begin position="9"/>
        <end position="26"/>
    </location>
</feature>
<evidence type="ECO:0000313" key="2">
    <source>
        <dbReference type="EMBL" id="TDQ33014.1"/>
    </source>
</evidence>
<sequence>MIDKILKGNLLTDILWTVFGLIGTLYYFYKEIYWIGIIFALCLFLYAAKVFSRIREQKKK</sequence>
<name>A0A4R6TNB4_9FLAO</name>
<dbReference type="EMBL" id="SNYI01000001">
    <property type="protein sequence ID" value="TDQ33014.1"/>
    <property type="molecule type" value="Genomic_DNA"/>
</dbReference>
<organism evidence="2 3">
    <name type="scientific">Zeaxanthinibacter enoshimensis</name>
    <dbReference type="NCBI Taxonomy" id="392009"/>
    <lineage>
        <taxon>Bacteria</taxon>
        <taxon>Pseudomonadati</taxon>
        <taxon>Bacteroidota</taxon>
        <taxon>Flavobacteriia</taxon>
        <taxon>Flavobacteriales</taxon>
        <taxon>Flavobacteriaceae</taxon>
        <taxon>Zeaxanthinibacter</taxon>
    </lineage>
</organism>
<protein>
    <submittedName>
        <fullName evidence="2">Uncharacterized protein</fullName>
    </submittedName>
</protein>
<dbReference type="RefSeq" id="WP_133643030.1">
    <property type="nucleotide sequence ID" value="NZ_SNYI01000001.1"/>
</dbReference>
<feature type="transmembrane region" description="Helical" evidence="1">
    <location>
        <begin position="32"/>
        <end position="51"/>
    </location>
</feature>
<proteinExistence type="predicted"/>
<keyword evidence="1" id="KW-0472">Membrane</keyword>